<reference evidence="2 3" key="1">
    <citation type="submission" date="2019-03" db="EMBL/GenBank/DDBJ databases">
        <title>Rhizobium sp. nov., an bacterium isolated from biocrust in Mu Us Desert.</title>
        <authorList>
            <person name="Lixiong L."/>
        </authorList>
    </citation>
    <scope>NUCLEOTIDE SEQUENCE [LARGE SCALE GENOMIC DNA]</scope>
    <source>
        <strain evidence="2 3">SPY-1</strain>
    </source>
</reference>
<feature type="region of interest" description="Disordered" evidence="1">
    <location>
        <begin position="202"/>
        <end position="225"/>
    </location>
</feature>
<comment type="caution">
    <text evidence="2">The sequence shown here is derived from an EMBL/GenBank/DDBJ whole genome shotgun (WGS) entry which is preliminary data.</text>
</comment>
<protein>
    <submittedName>
        <fullName evidence="2">Uncharacterized protein</fullName>
    </submittedName>
</protein>
<name>A0A4R5UIH1_9HYPH</name>
<dbReference type="OrthoDB" id="8443714at2"/>
<dbReference type="Proteomes" id="UP000295238">
    <property type="component" value="Unassembled WGS sequence"/>
</dbReference>
<proteinExistence type="predicted"/>
<evidence type="ECO:0000313" key="2">
    <source>
        <dbReference type="EMBL" id="TDK36627.1"/>
    </source>
</evidence>
<feature type="compositionally biased region" description="Basic and acidic residues" evidence="1">
    <location>
        <begin position="202"/>
        <end position="218"/>
    </location>
</feature>
<gene>
    <name evidence="2" type="ORF">E2F50_06785</name>
</gene>
<sequence length="225" mass="25312">MAGNGGAFFDGLPEDDEHAFLVYSQKVREDVVRVDNDGDPMPDSVILYRSRLVQATDVFSLSDQMLAVVTREIERNFGEAKAYLSAVDGLYDLKMLRESRKKFSEVFDAVEISSEYKDHIRLLVNKIKERIDTVDIGIEKRESLFAKLNTFLKELDSDRTRLSALTAAFVQVSGAVGEAAEKLEPAIGLFERIMKAIGHGSKEMRGLPKTEEELKRLPPPEQIDE</sequence>
<dbReference type="RefSeq" id="WP_133315337.1">
    <property type="nucleotide sequence ID" value="NZ_SMTL01000002.1"/>
</dbReference>
<evidence type="ECO:0000313" key="3">
    <source>
        <dbReference type="Proteomes" id="UP000295238"/>
    </source>
</evidence>
<accession>A0A4R5UIH1</accession>
<evidence type="ECO:0000256" key="1">
    <source>
        <dbReference type="SAM" id="MobiDB-lite"/>
    </source>
</evidence>
<organism evidence="2 3">
    <name type="scientific">Rhizobium deserti</name>
    <dbReference type="NCBI Taxonomy" id="2547961"/>
    <lineage>
        <taxon>Bacteria</taxon>
        <taxon>Pseudomonadati</taxon>
        <taxon>Pseudomonadota</taxon>
        <taxon>Alphaproteobacteria</taxon>
        <taxon>Hyphomicrobiales</taxon>
        <taxon>Rhizobiaceae</taxon>
        <taxon>Rhizobium/Agrobacterium group</taxon>
        <taxon>Rhizobium</taxon>
    </lineage>
</organism>
<keyword evidence="3" id="KW-1185">Reference proteome</keyword>
<dbReference type="EMBL" id="SMTL01000002">
    <property type="protein sequence ID" value="TDK36627.1"/>
    <property type="molecule type" value="Genomic_DNA"/>
</dbReference>
<dbReference type="AlphaFoldDB" id="A0A4R5UIH1"/>